<accession>A0AC34RR53</accession>
<evidence type="ECO:0000313" key="1">
    <source>
        <dbReference type="Proteomes" id="UP000887576"/>
    </source>
</evidence>
<organism evidence="1 2">
    <name type="scientific">Panagrolaimus sp. JU765</name>
    <dbReference type="NCBI Taxonomy" id="591449"/>
    <lineage>
        <taxon>Eukaryota</taxon>
        <taxon>Metazoa</taxon>
        <taxon>Ecdysozoa</taxon>
        <taxon>Nematoda</taxon>
        <taxon>Chromadorea</taxon>
        <taxon>Rhabditida</taxon>
        <taxon>Tylenchina</taxon>
        <taxon>Panagrolaimomorpha</taxon>
        <taxon>Panagrolaimoidea</taxon>
        <taxon>Panagrolaimidae</taxon>
        <taxon>Panagrolaimus</taxon>
    </lineage>
</organism>
<sequence length="776" mass="86702">MSSWLSSFFRVPTIPEEDILPENVTGNNEMTTTTCETSPTSSVPGLSDDQRNQIRQVLKRAEMSKQAVKMVIDPKTIQERIKQRHDSIIGSSVSSINDSCDGNEVEENEMDFIQMESLPETIEVTLGPSYGGSTISLNHSENETSYNILEEPVQTDISTQISKGLKLISSKIAQWVQSLDIEDDFITQPLEIVEPQETEKLIVKEDEIDEYCAFLARQTCIMAISEVLSMGTSNENTNKIGDNGLIMKYADKLIEQIMQLVEEEHIRLCKKEHEKLEQHCIKLVEELFSWAFMEIATMPLSRRTSTSDATAETIINRSVQHLKTVITFSDENRAATSAPPTPTFEFPTSKSFDSALAVAQFLKKHRTSTTDTDNDILTDDNKNEICYQVLPYENVIIAQENAYKPNERCSSSTDDYQDELPNQGKKLRRRKRKRRKKCQKIENASNELGESDEESDTESEEQRKHQIKTGLKLTEETSASTTSIADAEIPSSSNALSYEQRQPLLSNENLKPERPPPTVPIQTQYSLTEAELAHIEHVKQLAEQSSFERQQQQTAPKVEEGAEEIEAASSSATSGADAEIPSSLDALSYEQRQPLISNENLEAIVEKPERPPPILPIQTQYSLTEAELAHIEHVKQLAEQSSFERQQQQTAPKVEEGAEEIEAASSSATSGADAEIPSSLDALSYEQRQPLISNENLEAIVEKPERPPPILPIQTQYSLTEAELAHIEHVKQLAEQLEYQRSFEKLNVAPKVEEGAEEIEAASSSATSGADAEIPS</sequence>
<proteinExistence type="predicted"/>
<reference evidence="2" key="1">
    <citation type="submission" date="2022-11" db="UniProtKB">
        <authorList>
            <consortium name="WormBaseParasite"/>
        </authorList>
    </citation>
    <scope>IDENTIFICATION</scope>
</reference>
<name>A0AC34RR53_9BILA</name>
<protein>
    <submittedName>
        <fullName evidence="2">Uncharacterized protein</fullName>
    </submittedName>
</protein>
<evidence type="ECO:0000313" key="2">
    <source>
        <dbReference type="WBParaSite" id="JU765_v2.g9408.t1"/>
    </source>
</evidence>
<dbReference type="WBParaSite" id="JU765_v2.g9408.t1">
    <property type="protein sequence ID" value="JU765_v2.g9408.t1"/>
    <property type="gene ID" value="JU765_v2.g9408"/>
</dbReference>
<dbReference type="Proteomes" id="UP000887576">
    <property type="component" value="Unplaced"/>
</dbReference>